<dbReference type="OrthoDB" id="539138at2759"/>
<proteinExistence type="predicted"/>
<evidence type="ECO:0000259" key="1">
    <source>
        <dbReference type="Pfam" id="PF14643"/>
    </source>
</evidence>
<dbReference type="Proteomes" id="UP000612055">
    <property type="component" value="Unassembled WGS sequence"/>
</dbReference>
<dbReference type="AlphaFoldDB" id="A0A836BQ92"/>
<evidence type="ECO:0000313" key="3">
    <source>
        <dbReference type="Proteomes" id="UP000612055"/>
    </source>
</evidence>
<comment type="caution">
    <text evidence="2">The sequence shown here is derived from an EMBL/GenBank/DDBJ whole genome shotgun (WGS) entry which is preliminary data.</text>
</comment>
<dbReference type="Pfam" id="PF14643">
    <property type="entry name" value="DUF4455"/>
    <property type="match status" value="1"/>
</dbReference>
<feature type="domain" description="DUF4455" evidence="1">
    <location>
        <begin position="121"/>
        <end position="514"/>
    </location>
</feature>
<name>A0A836BQ92_9CHLO</name>
<dbReference type="InterPro" id="IPR028089">
    <property type="entry name" value="DUF4455"/>
</dbReference>
<dbReference type="EMBL" id="JAEHOE010000140">
    <property type="protein sequence ID" value="KAG2484900.1"/>
    <property type="molecule type" value="Genomic_DNA"/>
</dbReference>
<evidence type="ECO:0000313" key="2">
    <source>
        <dbReference type="EMBL" id="KAG2484900.1"/>
    </source>
</evidence>
<dbReference type="PANTHER" id="PTHR21444">
    <property type="entry name" value="COILED-COIL DOMAIN-CONTAINING PROTEIN 180"/>
    <property type="match status" value="1"/>
</dbReference>
<dbReference type="PANTHER" id="PTHR21444:SF14">
    <property type="entry name" value="COILED-COIL DOMAIN-CONTAINING PROTEIN 180"/>
    <property type="match status" value="1"/>
</dbReference>
<sequence>MDWEKKTVARPPLREAAADVFNDTKTPGQALLTALQAAETVRKDRYGSTVAAKMKAAREYLPALSVRHPPKSDTTIFGSAGAEVAALLPGGGGTAVGGPNGPKRTYVTPKVPLEHVTVMMESQMERHNRAWDAFVSIRDAARSELEAAVGSAAASAQAALAEDDAGCAEDMAALDDDRVMRLTEQEVYQVWDCVAQRIPQRARWIEECGAALEAAEEQRREVVEAALVALCAGLNEAAVVSESEVERMVEKEAMGLNVAILENRRAYADLVSRLQVAEVEAERARRAAWQDGHNRWRSLRTQHAIRTFVERIKSSEFAEPSDRLAAFGTLRERQAAALAALSAHWARAGAVTPPHLSSKKVAAWAAEAGGMVEGWQRERASLLSSLRSAEDALHGRASALLEELRAEVESYHGYSPEQLDSLVAEAAGAAVSERREAALALLQQTEAFLDEQAQRWASTSAALAAWMGRLCAMYDSHRQQTGSDESEVRGDLKSAREAFNAADAEREAALDAAVV</sequence>
<reference evidence="2" key="1">
    <citation type="journal article" date="2020" name="bioRxiv">
        <title>Comparative genomics of Chlamydomonas.</title>
        <authorList>
            <person name="Craig R.J."/>
            <person name="Hasan A.R."/>
            <person name="Ness R.W."/>
            <person name="Keightley P.D."/>
        </authorList>
    </citation>
    <scope>NUCLEOTIDE SEQUENCE</scope>
    <source>
        <strain evidence="2">CCAP 11/70</strain>
    </source>
</reference>
<protein>
    <recommendedName>
        <fullName evidence="1">DUF4455 domain-containing protein</fullName>
    </recommendedName>
</protein>
<accession>A0A836BQ92</accession>
<keyword evidence="3" id="KW-1185">Reference proteome</keyword>
<feature type="non-terminal residue" evidence="2">
    <location>
        <position position="515"/>
    </location>
</feature>
<gene>
    <name evidence="2" type="ORF">HYH03_016380</name>
</gene>
<organism evidence="2 3">
    <name type="scientific">Edaphochlamys debaryana</name>
    <dbReference type="NCBI Taxonomy" id="47281"/>
    <lineage>
        <taxon>Eukaryota</taxon>
        <taxon>Viridiplantae</taxon>
        <taxon>Chlorophyta</taxon>
        <taxon>core chlorophytes</taxon>
        <taxon>Chlorophyceae</taxon>
        <taxon>CS clade</taxon>
        <taxon>Chlamydomonadales</taxon>
        <taxon>Chlamydomonadales incertae sedis</taxon>
        <taxon>Edaphochlamys</taxon>
    </lineage>
</organism>